<feature type="compositionally biased region" description="Polar residues" evidence="1">
    <location>
        <begin position="1"/>
        <end position="10"/>
    </location>
</feature>
<dbReference type="AlphaFoldDB" id="A0A4U1F035"/>
<name>A0A4U1F035_MONMO</name>
<dbReference type="Proteomes" id="UP000308365">
    <property type="component" value="Unassembled WGS sequence"/>
</dbReference>
<evidence type="ECO:0008006" key="4">
    <source>
        <dbReference type="Google" id="ProtNLM"/>
    </source>
</evidence>
<reference evidence="3" key="1">
    <citation type="journal article" date="2019" name="IScience">
        <title>Narwhal Genome Reveals Long-Term Low Genetic Diversity despite Current Large Abundance Size.</title>
        <authorList>
            <person name="Westbury M.V."/>
            <person name="Petersen B."/>
            <person name="Garde E."/>
            <person name="Heide-Jorgensen M.P."/>
            <person name="Lorenzen E.D."/>
        </authorList>
    </citation>
    <scope>NUCLEOTIDE SEQUENCE [LARGE SCALE GENOMIC DNA]</scope>
</reference>
<feature type="non-terminal residue" evidence="2">
    <location>
        <position position="77"/>
    </location>
</feature>
<organism evidence="2 3">
    <name type="scientific">Monodon monoceros</name>
    <name type="common">Narwhal</name>
    <name type="synonym">Ceratodon monodon</name>
    <dbReference type="NCBI Taxonomy" id="40151"/>
    <lineage>
        <taxon>Eukaryota</taxon>
        <taxon>Metazoa</taxon>
        <taxon>Chordata</taxon>
        <taxon>Craniata</taxon>
        <taxon>Vertebrata</taxon>
        <taxon>Euteleostomi</taxon>
        <taxon>Mammalia</taxon>
        <taxon>Eutheria</taxon>
        <taxon>Laurasiatheria</taxon>
        <taxon>Artiodactyla</taxon>
        <taxon>Whippomorpha</taxon>
        <taxon>Cetacea</taxon>
        <taxon>Odontoceti</taxon>
        <taxon>Monodontidae</taxon>
        <taxon>Monodon</taxon>
    </lineage>
</organism>
<protein>
    <recommendedName>
        <fullName evidence="4">SH3 domain-containing protein</fullName>
    </recommendedName>
</protein>
<evidence type="ECO:0000313" key="2">
    <source>
        <dbReference type="EMBL" id="TKC42478.1"/>
    </source>
</evidence>
<dbReference type="EMBL" id="RWIC01000548">
    <property type="protein sequence ID" value="TKC42478.1"/>
    <property type="molecule type" value="Genomic_DNA"/>
</dbReference>
<evidence type="ECO:0000313" key="3">
    <source>
        <dbReference type="Proteomes" id="UP000308365"/>
    </source>
</evidence>
<comment type="caution">
    <text evidence="2">The sequence shown here is derived from an EMBL/GenBank/DDBJ whole genome shotgun (WGS) entry which is preliminary data.</text>
</comment>
<accession>A0A4U1F035</accession>
<gene>
    <name evidence="2" type="ORF">EI555_006276</name>
</gene>
<evidence type="ECO:0000256" key="1">
    <source>
        <dbReference type="SAM" id="MobiDB-lite"/>
    </source>
</evidence>
<proteinExistence type="predicted"/>
<feature type="region of interest" description="Disordered" evidence="1">
    <location>
        <begin position="1"/>
        <end position="32"/>
    </location>
</feature>
<sequence>MYYLDTTTSIKPVPKARQGSGAILRQEEPEDKRDIRKIQEKSEEQWWNEDSKGKRELIPVPYVGKYRPASTSGLAVI</sequence>